<dbReference type="EMBL" id="BMZF01000008">
    <property type="protein sequence ID" value="GHA58519.1"/>
    <property type="molecule type" value="Genomic_DNA"/>
</dbReference>
<protein>
    <submittedName>
        <fullName evidence="1">Uncharacterized protein</fullName>
    </submittedName>
</protein>
<dbReference type="RefSeq" id="WP_189641089.1">
    <property type="nucleotide sequence ID" value="NZ_BMZF01000008.1"/>
</dbReference>
<organism evidence="1 2">
    <name type="scientific">Paramylibacter ulvae</name>
    <dbReference type="NCBI Taxonomy" id="1651968"/>
    <lineage>
        <taxon>Bacteria</taxon>
        <taxon>Pseudomonadati</taxon>
        <taxon>Pseudomonadota</taxon>
        <taxon>Alphaproteobacteria</taxon>
        <taxon>Rhodobacterales</taxon>
        <taxon>Paracoccaceae</taxon>
        <taxon>Paramylibacter</taxon>
    </lineage>
</organism>
<reference evidence="2" key="1">
    <citation type="journal article" date="2019" name="Int. J. Syst. Evol. Microbiol.">
        <title>The Global Catalogue of Microorganisms (GCM) 10K type strain sequencing project: providing services to taxonomists for standard genome sequencing and annotation.</title>
        <authorList>
            <consortium name="The Broad Institute Genomics Platform"/>
            <consortium name="The Broad Institute Genome Sequencing Center for Infectious Disease"/>
            <person name="Wu L."/>
            <person name="Ma J."/>
        </authorList>
    </citation>
    <scope>NUCLEOTIDE SEQUENCE [LARGE SCALE GENOMIC DNA]</scope>
    <source>
        <strain evidence="2">KCTC 32465</strain>
    </source>
</reference>
<dbReference type="Proteomes" id="UP000634455">
    <property type="component" value="Unassembled WGS sequence"/>
</dbReference>
<proteinExistence type="predicted"/>
<sequence>MRTTLYDRLDEYVLPAIQAGRCFAQAWENCCDQTPGLRYNGFAPTIARLLECEILTAKDRDIIQEMGGYIRAELNAMVQGYGDVALSQSTHDHEVVDPLQEALRQLAEEWKSLTALHQNIHDVKAAIHFHNWVLKELP</sequence>
<evidence type="ECO:0000313" key="1">
    <source>
        <dbReference type="EMBL" id="GHA58519.1"/>
    </source>
</evidence>
<name>A0ABQ3D9Z8_9RHOB</name>
<comment type="caution">
    <text evidence="1">The sequence shown here is derived from an EMBL/GenBank/DDBJ whole genome shotgun (WGS) entry which is preliminary data.</text>
</comment>
<gene>
    <name evidence="1" type="ORF">GCM10008927_25200</name>
</gene>
<keyword evidence="2" id="KW-1185">Reference proteome</keyword>
<evidence type="ECO:0000313" key="2">
    <source>
        <dbReference type="Proteomes" id="UP000634455"/>
    </source>
</evidence>
<accession>A0ABQ3D9Z8</accession>